<evidence type="ECO:0000256" key="2">
    <source>
        <dbReference type="ARBA" id="ARBA00008479"/>
    </source>
</evidence>
<dbReference type="PANTHER" id="PTHR13243">
    <property type="entry name" value="HSPC111 PROTEIN-RELATED"/>
    <property type="match status" value="1"/>
</dbReference>
<dbReference type="GO" id="GO:0005730">
    <property type="term" value="C:nucleolus"/>
    <property type="evidence" value="ECO:0007669"/>
    <property type="project" value="UniProtKB-SubCell"/>
</dbReference>
<keyword evidence="4" id="KW-0539">Nucleus</keyword>
<evidence type="ECO:0000313" key="6">
    <source>
        <dbReference type="Proteomes" id="UP001487740"/>
    </source>
</evidence>
<dbReference type="EMBL" id="JARAKH010000010">
    <property type="protein sequence ID" value="KAK8400240.1"/>
    <property type="molecule type" value="Genomic_DNA"/>
</dbReference>
<dbReference type="Pfam" id="PF09420">
    <property type="entry name" value="Nop16"/>
    <property type="match status" value="1"/>
</dbReference>
<evidence type="ECO:0000313" key="5">
    <source>
        <dbReference type="EMBL" id="KAK8400240.1"/>
    </source>
</evidence>
<evidence type="ECO:0000256" key="3">
    <source>
        <dbReference type="ARBA" id="ARBA00015522"/>
    </source>
</evidence>
<evidence type="ECO:0000256" key="1">
    <source>
        <dbReference type="ARBA" id="ARBA00004604"/>
    </source>
</evidence>
<dbReference type="AlphaFoldDB" id="A0AAW0UJH8"/>
<accession>A0AAW0UJH8</accession>
<reference evidence="5 6" key="1">
    <citation type="submission" date="2023-03" db="EMBL/GenBank/DDBJ databases">
        <title>High-quality genome of Scylla paramamosain provides insights in environmental adaptation.</title>
        <authorList>
            <person name="Zhang L."/>
        </authorList>
    </citation>
    <scope>NUCLEOTIDE SEQUENCE [LARGE SCALE GENOMIC DNA]</scope>
    <source>
        <strain evidence="5">LZ_2023a</strain>
        <tissue evidence="5">Muscle</tissue>
    </source>
</reference>
<dbReference type="PANTHER" id="PTHR13243:SF1">
    <property type="entry name" value="NUCLEOLAR PROTEIN 16"/>
    <property type="match status" value="1"/>
</dbReference>
<dbReference type="InterPro" id="IPR019002">
    <property type="entry name" value="Ribosome_biogenesis_Nop16"/>
</dbReference>
<proteinExistence type="inferred from homology"/>
<dbReference type="Proteomes" id="UP001487740">
    <property type="component" value="Unassembled WGS sequence"/>
</dbReference>
<protein>
    <recommendedName>
        <fullName evidence="3">Nucleolar protein 16</fullName>
    </recommendedName>
</protein>
<gene>
    <name evidence="5" type="ORF">O3P69_003148</name>
</gene>
<name>A0AAW0UJH8_SCYPA</name>
<comment type="subcellular location">
    <subcellularLocation>
        <location evidence="1">Nucleus</location>
        <location evidence="1">Nucleolus</location>
    </subcellularLocation>
</comment>
<evidence type="ECO:0000256" key="4">
    <source>
        <dbReference type="ARBA" id="ARBA00023242"/>
    </source>
</evidence>
<sequence length="208" mass="23384">MEGGSEGSPEQRTAQNRGTREAFILLHCNREVGKEHCLVKNGCERRKASAQKKINPVINCSAVKSAWDSSKPASTNVSNMGLVYNLNKIGLSDSKSTRQTLLSGKFKKKKQGISKTAVQQLEEQASKEAQLEKPGVRLTNAQVVYATTMLDKYGDDYKAMARDPSNYFQDTWKQIQKKIKLFTNNPKYFTPYLKRRGLLDQQQGTEDS</sequence>
<organism evidence="5 6">
    <name type="scientific">Scylla paramamosain</name>
    <name type="common">Mud crab</name>
    <dbReference type="NCBI Taxonomy" id="85552"/>
    <lineage>
        <taxon>Eukaryota</taxon>
        <taxon>Metazoa</taxon>
        <taxon>Ecdysozoa</taxon>
        <taxon>Arthropoda</taxon>
        <taxon>Crustacea</taxon>
        <taxon>Multicrustacea</taxon>
        <taxon>Malacostraca</taxon>
        <taxon>Eumalacostraca</taxon>
        <taxon>Eucarida</taxon>
        <taxon>Decapoda</taxon>
        <taxon>Pleocyemata</taxon>
        <taxon>Brachyura</taxon>
        <taxon>Eubrachyura</taxon>
        <taxon>Portunoidea</taxon>
        <taxon>Portunidae</taxon>
        <taxon>Portuninae</taxon>
        <taxon>Scylla</taxon>
    </lineage>
</organism>
<comment type="similarity">
    <text evidence="2">Belongs to the NOP16 family.</text>
</comment>
<comment type="caution">
    <text evidence="5">The sequence shown here is derived from an EMBL/GenBank/DDBJ whole genome shotgun (WGS) entry which is preliminary data.</text>
</comment>
<keyword evidence="6" id="KW-1185">Reference proteome</keyword>
<dbReference type="GO" id="GO:0042273">
    <property type="term" value="P:ribosomal large subunit biogenesis"/>
    <property type="evidence" value="ECO:0007669"/>
    <property type="project" value="TreeGrafter"/>
</dbReference>